<evidence type="ECO:0000259" key="9">
    <source>
        <dbReference type="PROSITE" id="PS51384"/>
    </source>
</evidence>
<keyword evidence="7" id="KW-0411">Iron-sulfur</keyword>
<dbReference type="Pfam" id="PF00111">
    <property type="entry name" value="Fer2"/>
    <property type="match status" value="1"/>
</dbReference>
<dbReference type="Proteomes" id="UP000246410">
    <property type="component" value="Unassembled WGS sequence"/>
</dbReference>
<dbReference type="InterPro" id="IPR001041">
    <property type="entry name" value="2Fe-2S_ferredoxin-type"/>
</dbReference>
<dbReference type="InterPro" id="IPR006058">
    <property type="entry name" value="2Fe2S_fd_BS"/>
</dbReference>
<keyword evidence="4" id="KW-0479">Metal-binding</keyword>
<dbReference type="PROSITE" id="PS51384">
    <property type="entry name" value="FAD_FR"/>
    <property type="match status" value="1"/>
</dbReference>
<keyword evidence="5" id="KW-0560">Oxidoreductase</keyword>
<dbReference type="Gene3D" id="2.40.30.10">
    <property type="entry name" value="Translation factors"/>
    <property type="match status" value="1"/>
</dbReference>
<evidence type="ECO:0000256" key="6">
    <source>
        <dbReference type="ARBA" id="ARBA00023004"/>
    </source>
</evidence>
<feature type="domain" description="2Fe-2S ferredoxin-type" evidence="8">
    <location>
        <begin position="235"/>
        <end position="320"/>
    </location>
</feature>
<evidence type="ECO:0000256" key="5">
    <source>
        <dbReference type="ARBA" id="ARBA00023002"/>
    </source>
</evidence>
<keyword evidence="3" id="KW-0001">2Fe-2S</keyword>
<accession>A0A317P2Q9</accession>
<evidence type="ECO:0000259" key="8">
    <source>
        <dbReference type="PROSITE" id="PS51085"/>
    </source>
</evidence>
<name>A0A317P2Q9_9NOCA</name>
<dbReference type="GO" id="GO:0046872">
    <property type="term" value="F:metal ion binding"/>
    <property type="evidence" value="ECO:0007669"/>
    <property type="project" value="UniProtKB-KW"/>
</dbReference>
<dbReference type="EMBL" id="QGTL01000001">
    <property type="protein sequence ID" value="PWV80724.1"/>
    <property type="molecule type" value="Genomic_DNA"/>
</dbReference>
<evidence type="ECO:0000313" key="10">
    <source>
        <dbReference type="EMBL" id="PWV80724.1"/>
    </source>
</evidence>
<organism evidence="10 11">
    <name type="scientific">Nocardia neocaledoniensis</name>
    <dbReference type="NCBI Taxonomy" id="236511"/>
    <lineage>
        <taxon>Bacteria</taxon>
        <taxon>Bacillati</taxon>
        <taxon>Actinomycetota</taxon>
        <taxon>Actinomycetes</taxon>
        <taxon>Mycobacteriales</taxon>
        <taxon>Nocardiaceae</taxon>
        <taxon>Nocardia</taxon>
    </lineage>
</organism>
<dbReference type="SUPFAM" id="SSF63380">
    <property type="entry name" value="Riboflavin synthase domain-like"/>
    <property type="match status" value="1"/>
</dbReference>
<feature type="domain" description="FAD-binding FR-type" evidence="9">
    <location>
        <begin position="10"/>
        <end position="112"/>
    </location>
</feature>
<dbReference type="InterPro" id="IPR012675">
    <property type="entry name" value="Beta-grasp_dom_sf"/>
</dbReference>
<evidence type="ECO:0000256" key="2">
    <source>
        <dbReference type="ARBA" id="ARBA00022630"/>
    </source>
</evidence>
<dbReference type="GO" id="GO:0016491">
    <property type="term" value="F:oxidoreductase activity"/>
    <property type="evidence" value="ECO:0007669"/>
    <property type="project" value="UniProtKB-KW"/>
</dbReference>
<dbReference type="PANTHER" id="PTHR47354">
    <property type="entry name" value="NADH OXIDOREDUCTASE HCR"/>
    <property type="match status" value="1"/>
</dbReference>
<dbReference type="InterPro" id="IPR017938">
    <property type="entry name" value="Riboflavin_synthase-like_b-brl"/>
</dbReference>
<evidence type="ECO:0000256" key="7">
    <source>
        <dbReference type="ARBA" id="ARBA00023014"/>
    </source>
</evidence>
<dbReference type="SUPFAM" id="SSF52343">
    <property type="entry name" value="Ferredoxin reductase-like, C-terminal NADP-linked domain"/>
    <property type="match status" value="1"/>
</dbReference>
<dbReference type="InterPro" id="IPR050415">
    <property type="entry name" value="MRET"/>
</dbReference>
<evidence type="ECO:0000256" key="1">
    <source>
        <dbReference type="ARBA" id="ARBA00001974"/>
    </source>
</evidence>
<proteinExistence type="predicted"/>
<dbReference type="InterPro" id="IPR036010">
    <property type="entry name" value="2Fe-2S_ferredoxin-like_sf"/>
</dbReference>
<evidence type="ECO:0000313" key="11">
    <source>
        <dbReference type="Proteomes" id="UP000246410"/>
    </source>
</evidence>
<comment type="caution">
    <text evidence="10">The sequence shown here is derived from an EMBL/GenBank/DDBJ whole genome shotgun (WGS) entry which is preliminary data.</text>
</comment>
<dbReference type="PROSITE" id="PS00197">
    <property type="entry name" value="2FE2S_FER_1"/>
    <property type="match status" value="1"/>
</dbReference>
<dbReference type="PRINTS" id="PR00409">
    <property type="entry name" value="PHDIOXRDTASE"/>
</dbReference>
<dbReference type="PROSITE" id="PS51085">
    <property type="entry name" value="2FE2S_FER_2"/>
    <property type="match status" value="1"/>
</dbReference>
<dbReference type="AlphaFoldDB" id="A0A317P2Q9"/>
<keyword evidence="11" id="KW-1185">Reference proteome</keyword>
<keyword evidence="6" id="KW-0408">Iron</keyword>
<dbReference type="PANTHER" id="PTHR47354:SF1">
    <property type="entry name" value="CARNITINE MONOOXYGENASE REDUCTASE SUBUNIT"/>
    <property type="match status" value="1"/>
</dbReference>
<dbReference type="CDD" id="cd06185">
    <property type="entry name" value="PDR_like"/>
    <property type="match status" value="1"/>
</dbReference>
<protein>
    <submittedName>
        <fullName evidence="10">Ferredoxin-NADP reductase</fullName>
    </submittedName>
</protein>
<dbReference type="GO" id="GO:0051537">
    <property type="term" value="F:2 iron, 2 sulfur cluster binding"/>
    <property type="evidence" value="ECO:0007669"/>
    <property type="project" value="UniProtKB-KW"/>
</dbReference>
<comment type="cofactor">
    <cofactor evidence="1">
        <name>FAD</name>
        <dbReference type="ChEBI" id="CHEBI:57692"/>
    </cofactor>
</comment>
<dbReference type="InterPro" id="IPR017927">
    <property type="entry name" value="FAD-bd_FR_type"/>
</dbReference>
<keyword evidence="2" id="KW-0285">Flavoprotein</keyword>
<sequence length="320" mass="33853">MAGLWKGTSVTELSVRVIERTDEADAVFALVLAAADGGDLPSWTPGAHIDVAVGESGVRQYSLCGDPAERDRWRIAILHEPTGRGGSAYLHRTALPGSTLSVSLPRNNFELGSAPEYTFVAGGIGITPILPMIAAADRAGARWTLHYGARTKAHMAFADALLGRYPAVNLVPQDVSGLLPIADILAASPGAAVYCCGPEPLLAAVEAEGQRQGMTMRTERFVPRAVDRTGPDAAFEIQLAQSGRTLRIAADRSIVDVLESAGVPVITSCREGTCGSCETPVLDGEIDHRDSLLTPEERDSGKTMMLCVSRAHSEVLVLDL</sequence>
<evidence type="ECO:0000256" key="3">
    <source>
        <dbReference type="ARBA" id="ARBA00022714"/>
    </source>
</evidence>
<dbReference type="InterPro" id="IPR039261">
    <property type="entry name" value="FNR_nucleotide-bd"/>
</dbReference>
<reference evidence="10 11" key="1">
    <citation type="submission" date="2018-05" db="EMBL/GenBank/DDBJ databases">
        <title>Genomic Encyclopedia of Type Strains, Phase IV (KMG-IV): sequencing the most valuable type-strain genomes for metagenomic binning, comparative biology and taxonomic classification.</title>
        <authorList>
            <person name="Goeker M."/>
        </authorList>
    </citation>
    <scope>NUCLEOTIDE SEQUENCE [LARGE SCALE GENOMIC DNA]</scope>
    <source>
        <strain evidence="10 11">DSM 44717</strain>
    </source>
</reference>
<evidence type="ECO:0000256" key="4">
    <source>
        <dbReference type="ARBA" id="ARBA00022723"/>
    </source>
</evidence>
<dbReference type="CDD" id="cd00207">
    <property type="entry name" value="fer2"/>
    <property type="match status" value="1"/>
</dbReference>
<gene>
    <name evidence="10" type="ORF">DFR69_10160</name>
</gene>
<dbReference type="Gene3D" id="3.10.20.30">
    <property type="match status" value="1"/>
</dbReference>
<dbReference type="SUPFAM" id="SSF54292">
    <property type="entry name" value="2Fe-2S ferredoxin-like"/>
    <property type="match status" value="1"/>
</dbReference>
<dbReference type="Gene3D" id="3.40.50.80">
    <property type="entry name" value="Nucleotide-binding domain of ferredoxin-NADP reductase (FNR) module"/>
    <property type="match status" value="1"/>
</dbReference>